<dbReference type="PRINTS" id="PR00471">
    <property type="entry name" value="ACETATEKNASE"/>
</dbReference>
<comment type="subcellular location">
    <subcellularLocation>
        <location evidence="6">Cytoplasm</location>
    </subcellularLocation>
</comment>
<dbReference type="Pfam" id="PF00871">
    <property type="entry name" value="Acetate_kinase"/>
    <property type="match status" value="1"/>
</dbReference>
<feature type="active site" description="Proton donor/acceptor" evidence="6">
    <location>
        <position position="159"/>
    </location>
</feature>
<organism evidence="8">
    <name type="scientific">Woronichinia naegeliana WA131</name>
    <dbReference type="NCBI Taxonomy" id="2824559"/>
    <lineage>
        <taxon>Bacteria</taxon>
        <taxon>Bacillati</taxon>
        <taxon>Cyanobacteriota</taxon>
        <taxon>Cyanophyceae</taxon>
        <taxon>Synechococcales</taxon>
        <taxon>Coelosphaeriaceae</taxon>
        <taxon>Woronichinia</taxon>
    </lineage>
</organism>
<dbReference type="InterPro" id="IPR004372">
    <property type="entry name" value="Ac/propionate_kinase"/>
</dbReference>
<dbReference type="PROSITE" id="PS01075">
    <property type="entry name" value="ACETATE_KINASE_1"/>
    <property type="match status" value="1"/>
</dbReference>
<keyword evidence="4 6" id="KW-0418">Kinase</keyword>
<keyword evidence="3 6" id="KW-0547">Nucleotide-binding</keyword>
<dbReference type="GO" id="GO:0005737">
    <property type="term" value="C:cytoplasm"/>
    <property type="evidence" value="ECO:0007669"/>
    <property type="project" value="UniProtKB-SubCell"/>
</dbReference>
<comment type="catalytic activity">
    <reaction evidence="6">
        <text>acetate + ATP = acetyl phosphate + ADP</text>
        <dbReference type="Rhea" id="RHEA:11352"/>
        <dbReference type="ChEBI" id="CHEBI:22191"/>
        <dbReference type="ChEBI" id="CHEBI:30089"/>
        <dbReference type="ChEBI" id="CHEBI:30616"/>
        <dbReference type="ChEBI" id="CHEBI:456216"/>
        <dbReference type="EC" id="2.7.2.1"/>
    </reaction>
</comment>
<keyword evidence="6" id="KW-0479">Metal-binding</keyword>
<dbReference type="GO" id="GO:0008776">
    <property type="term" value="F:acetate kinase activity"/>
    <property type="evidence" value="ECO:0007669"/>
    <property type="project" value="UniProtKB-UniRule"/>
</dbReference>
<feature type="binding site" evidence="6">
    <location>
        <position position="14"/>
    </location>
    <ligand>
        <name>ATP</name>
        <dbReference type="ChEBI" id="CHEBI:30616"/>
    </ligand>
</feature>
<feature type="site" description="Transition state stabilizer" evidence="6">
    <location>
        <position position="251"/>
    </location>
</feature>
<dbReference type="KEGG" id="wna:KA717_35355"/>
<feature type="binding site" evidence="6">
    <location>
        <begin position="293"/>
        <end position="295"/>
    </location>
    <ligand>
        <name>ATP</name>
        <dbReference type="ChEBI" id="CHEBI:30616"/>
    </ligand>
</feature>
<protein>
    <recommendedName>
        <fullName evidence="6">Acetate kinase</fullName>
        <ecNumber evidence="6">2.7.2.1</ecNumber>
    </recommendedName>
    <alternativeName>
        <fullName evidence="6">Acetokinase</fullName>
    </alternativeName>
</protein>
<reference evidence="8" key="1">
    <citation type="submission" date="2021-04" db="EMBL/GenBank/DDBJ databases">
        <title>Genome sequence of Woronichinia naegeliana from Washington state freshwater lake bloom.</title>
        <authorList>
            <person name="Dreher T.W."/>
        </authorList>
    </citation>
    <scope>NUCLEOTIDE SEQUENCE</scope>
    <source>
        <strain evidence="8">WA131</strain>
    </source>
</reference>
<dbReference type="CDD" id="cd24010">
    <property type="entry name" value="ASKHA_NBD_AcK_PK"/>
    <property type="match status" value="1"/>
</dbReference>
<gene>
    <name evidence="6" type="primary">ackA</name>
    <name evidence="8" type="ORF">KA717_35355</name>
</gene>
<dbReference type="NCBIfam" id="TIGR00016">
    <property type="entry name" value="ackA"/>
    <property type="match status" value="1"/>
</dbReference>
<dbReference type="EMBL" id="CP073041">
    <property type="protein sequence ID" value="UXE60719.1"/>
    <property type="molecule type" value="Genomic_DNA"/>
</dbReference>
<dbReference type="EC" id="2.7.2.1" evidence="6"/>
<dbReference type="GO" id="GO:0006085">
    <property type="term" value="P:acetyl-CoA biosynthetic process"/>
    <property type="evidence" value="ECO:0007669"/>
    <property type="project" value="UniProtKB-UniRule"/>
</dbReference>
<dbReference type="PANTHER" id="PTHR21060">
    <property type="entry name" value="ACETATE KINASE"/>
    <property type="match status" value="1"/>
</dbReference>
<feature type="binding site" evidence="6">
    <location>
        <begin position="218"/>
        <end position="222"/>
    </location>
    <ligand>
        <name>ATP</name>
        <dbReference type="ChEBI" id="CHEBI:30616"/>
    </ligand>
</feature>
<feature type="site" description="Transition state stabilizer" evidence="6">
    <location>
        <position position="190"/>
    </location>
</feature>
<feature type="binding site" evidence="6">
    <location>
        <position position="7"/>
    </location>
    <ligand>
        <name>Mg(2+)</name>
        <dbReference type="ChEBI" id="CHEBI:18420"/>
    </ligand>
</feature>
<dbReference type="Proteomes" id="UP001065613">
    <property type="component" value="Chromosome"/>
</dbReference>
<evidence type="ECO:0000256" key="7">
    <source>
        <dbReference type="RuleBase" id="RU003835"/>
    </source>
</evidence>
<dbReference type="Gene3D" id="3.30.420.40">
    <property type="match status" value="2"/>
</dbReference>
<dbReference type="AlphaFoldDB" id="A0A977KVK7"/>
<dbReference type="HAMAP" id="MF_00020">
    <property type="entry name" value="Acetate_kinase"/>
    <property type="match status" value="1"/>
</dbReference>
<comment type="cofactor">
    <cofactor evidence="6">
        <name>Mg(2+)</name>
        <dbReference type="ChEBI" id="CHEBI:18420"/>
    </cofactor>
    <cofactor evidence="6">
        <name>Mn(2+)</name>
        <dbReference type="ChEBI" id="CHEBI:29035"/>
    </cofactor>
    <text evidence="6">Mg(2+). Can also accept Mn(2+).</text>
</comment>
<evidence type="ECO:0000256" key="4">
    <source>
        <dbReference type="ARBA" id="ARBA00022777"/>
    </source>
</evidence>
<comment type="similarity">
    <text evidence="1 6 7">Belongs to the acetokinase family.</text>
</comment>
<comment type="subunit">
    <text evidence="6">Homodimer.</text>
</comment>
<keyword evidence="6" id="KW-0963">Cytoplasm</keyword>
<dbReference type="GO" id="GO:0000287">
    <property type="term" value="F:magnesium ion binding"/>
    <property type="evidence" value="ECO:0007669"/>
    <property type="project" value="UniProtKB-UniRule"/>
</dbReference>
<name>A0A977KVK7_9CYAN</name>
<dbReference type="GO" id="GO:0005524">
    <property type="term" value="F:ATP binding"/>
    <property type="evidence" value="ECO:0007669"/>
    <property type="project" value="UniProtKB-KW"/>
</dbReference>
<feature type="binding site" evidence="6">
    <location>
        <begin position="341"/>
        <end position="345"/>
    </location>
    <ligand>
        <name>ATP</name>
        <dbReference type="ChEBI" id="CHEBI:30616"/>
    </ligand>
</feature>
<feature type="binding site" evidence="6">
    <location>
        <position position="102"/>
    </location>
    <ligand>
        <name>substrate</name>
    </ligand>
</feature>
<evidence type="ECO:0000256" key="5">
    <source>
        <dbReference type="ARBA" id="ARBA00022840"/>
    </source>
</evidence>
<keyword evidence="2 6" id="KW-0808">Transferase</keyword>
<dbReference type="SUPFAM" id="SSF53067">
    <property type="entry name" value="Actin-like ATPase domain"/>
    <property type="match status" value="2"/>
</dbReference>
<dbReference type="InterPro" id="IPR000890">
    <property type="entry name" value="Aliphatic_acid_kin_short-chain"/>
</dbReference>
<accession>A0A977KVK7</accession>
<evidence type="ECO:0000313" key="8">
    <source>
        <dbReference type="EMBL" id="UXE60719.1"/>
    </source>
</evidence>
<dbReference type="InterPro" id="IPR043129">
    <property type="entry name" value="ATPase_NBD"/>
</dbReference>
<feature type="binding site" evidence="6">
    <location>
        <position position="394"/>
    </location>
    <ligand>
        <name>Mg(2+)</name>
        <dbReference type="ChEBI" id="CHEBI:18420"/>
    </ligand>
</feature>
<evidence type="ECO:0000256" key="2">
    <source>
        <dbReference type="ARBA" id="ARBA00022679"/>
    </source>
</evidence>
<proteinExistence type="inferred from homology"/>
<evidence type="ECO:0000256" key="1">
    <source>
        <dbReference type="ARBA" id="ARBA00008748"/>
    </source>
</evidence>
<comment type="function">
    <text evidence="6">Catalyzes the formation of acetyl phosphate from acetate and ATP. Can also catalyze the reverse reaction.</text>
</comment>
<comment type="pathway">
    <text evidence="6">Metabolic intermediate biosynthesis; acetyl-CoA biosynthesis; acetyl-CoA from acetate: step 1/2.</text>
</comment>
<evidence type="ECO:0000256" key="3">
    <source>
        <dbReference type="ARBA" id="ARBA00022741"/>
    </source>
</evidence>
<dbReference type="InterPro" id="IPR023865">
    <property type="entry name" value="Aliphatic_acid_kinase_CS"/>
</dbReference>
<sequence length="409" mass="44570">MKILVLNAGSSSQKSCLYNLLDPREGNTLDIDLPQPVWEAMIDWTAQEGQGLLRVEANGIKQTIQLSNGDRLAGITTMLNTLQTGDTQVVETLQEIDRVGHRVVYGGSYYSEATQITPAVKAVIKQLIPRAPTHNPAHLEGIEAIEKILGTVPQIAVFDTAFHTTIPPAAAFYPIPQAWTAMGIYRYGFHGTSHKFCAQQTAKILHQSLANLKIITCHIGNGASLTAIKNGLSIDTTMGFTPLEGLMMGSRSGSIDPAILIYLMQEKGFTAEQLNHLLNKESGLKGVSGLSTDLRVILQAIKNGNEQAERAFEMYIHRFRACVGQMLASLGGLDVLVFTAGVGENSAIVREKVCAGFTFLGLKLDLEKNAQSPLNEDIATPDSTIRILVIHTEEDWAIAQECWQFNLAE</sequence>
<dbReference type="GO" id="GO:0006083">
    <property type="term" value="P:acetate metabolic process"/>
    <property type="evidence" value="ECO:0007669"/>
    <property type="project" value="TreeGrafter"/>
</dbReference>
<dbReference type="PIRSF" id="PIRSF000722">
    <property type="entry name" value="Acetate_prop_kin"/>
    <property type="match status" value="1"/>
</dbReference>
<keyword evidence="5 6" id="KW-0067">ATP-binding</keyword>
<evidence type="ECO:0000256" key="6">
    <source>
        <dbReference type="HAMAP-Rule" id="MF_00020"/>
    </source>
</evidence>
<keyword evidence="6" id="KW-0460">Magnesium</keyword>
<dbReference type="PANTHER" id="PTHR21060:SF15">
    <property type="entry name" value="ACETATE KINASE-RELATED"/>
    <property type="match status" value="1"/>
</dbReference>
<dbReference type="PROSITE" id="PS01076">
    <property type="entry name" value="ACETATE_KINASE_2"/>
    <property type="match status" value="1"/>
</dbReference>